<dbReference type="RefSeq" id="WP_145981778.1">
    <property type="nucleotide sequence ID" value="NZ_AP018558.1"/>
</dbReference>
<keyword evidence="3 6" id="KW-0812">Transmembrane</keyword>
<keyword evidence="9" id="KW-1185">Reference proteome</keyword>
<dbReference type="Proteomes" id="UP000262004">
    <property type="component" value="Chromosome"/>
</dbReference>
<dbReference type="AlphaFoldDB" id="A0A2Z6DVY9"/>
<feature type="transmembrane region" description="Helical" evidence="6">
    <location>
        <begin position="113"/>
        <end position="132"/>
    </location>
</feature>
<accession>A0A2Z6DVY9</accession>
<evidence type="ECO:0000259" key="7">
    <source>
        <dbReference type="Pfam" id="PF00892"/>
    </source>
</evidence>
<comment type="similarity">
    <text evidence="2">Belongs to the EamA transporter family.</text>
</comment>
<name>A0A2Z6DVY9_HYDTE</name>
<dbReference type="PANTHER" id="PTHR32322:SF2">
    <property type="entry name" value="EAMA DOMAIN-CONTAINING PROTEIN"/>
    <property type="match status" value="1"/>
</dbReference>
<dbReference type="KEGG" id="htl:HPTL_0268"/>
<dbReference type="InterPro" id="IPR037185">
    <property type="entry name" value="EmrE-like"/>
</dbReference>
<feature type="domain" description="EamA" evidence="7">
    <location>
        <begin position="198"/>
        <end position="333"/>
    </location>
</feature>
<reference evidence="8 9" key="1">
    <citation type="submission" date="2018-04" db="EMBL/GenBank/DDBJ databases">
        <title>Complete genome sequence of Hydrogenophilus thermoluteolus TH-1.</title>
        <authorList>
            <person name="Arai H."/>
        </authorList>
    </citation>
    <scope>NUCLEOTIDE SEQUENCE [LARGE SCALE GENOMIC DNA]</scope>
    <source>
        <strain evidence="8 9">TH-1</strain>
    </source>
</reference>
<feature type="transmembrane region" description="Helical" evidence="6">
    <location>
        <begin position="138"/>
        <end position="158"/>
    </location>
</feature>
<feature type="domain" description="EamA" evidence="7">
    <location>
        <begin position="98"/>
        <end position="181"/>
    </location>
</feature>
<evidence type="ECO:0000256" key="1">
    <source>
        <dbReference type="ARBA" id="ARBA00004141"/>
    </source>
</evidence>
<keyword evidence="4 6" id="KW-1133">Transmembrane helix</keyword>
<dbReference type="Pfam" id="PF00892">
    <property type="entry name" value="EamA"/>
    <property type="match status" value="2"/>
</dbReference>
<dbReference type="InterPro" id="IPR000620">
    <property type="entry name" value="EamA_dom"/>
</dbReference>
<dbReference type="InterPro" id="IPR050638">
    <property type="entry name" value="AA-Vitamin_Transporters"/>
</dbReference>
<sequence>MSPFRLYAQLIAAMVMWGATWPAGRIVAQALDAPASAAAMRFTLAALVLWGIARLRGVPLTPRRPVVVLPEAGARGAPPDAAAAPSATRQTVPLTAPFGGGARSHPLSAAVRLAAMGFFGIFLYNLFFLYGLQHVTAGRGALVVALNPVVVAVTAWWLAGEPHGWRQHLGAVVALVGCLTVIGKGDPFALLTGAVGVGDWLILGCVATWTIYTFLGKKATQTFSPLAVTFWAALIGATLLWGVAAVQGEALGWRAWPQTVWLAVCFMGVLATALGYTWYSEAVHRLGAARAALFINLVPVAGVVTGWLLLDEPLSWPVLVGGLLVLTGVTLTTQKPKERGSVTE</sequence>
<feature type="transmembrane region" description="Helical" evidence="6">
    <location>
        <begin position="291"/>
        <end position="310"/>
    </location>
</feature>
<evidence type="ECO:0000313" key="9">
    <source>
        <dbReference type="Proteomes" id="UP000262004"/>
    </source>
</evidence>
<feature type="transmembrane region" description="Helical" evidence="6">
    <location>
        <begin position="260"/>
        <end position="279"/>
    </location>
</feature>
<feature type="transmembrane region" description="Helical" evidence="6">
    <location>
        <begin position="227"/>
        <end position="248"/>
    </location>
</feature>
<evidence type="ECO:0000256" key="4">
    <source>
        <dbReference type="ARBA" id="ARBA00022989"/>
    </source>
</evidence>
<proteinExistence type="inferred from homology"/>
<dbReference type="EMBL" id="AP018558">
    <property type="protein sequence ID" value="BBD76538.1"/>
    <property type="molecule type" value="Genomic_DNA"/>
</dbReference>
<feature type="transmembrane region" description="Helical" evidence="6">
    <location>
        <begin position="188"/>
        <end position="215"/>
    </location>
</feature>
<evidence type="ECO:0000256" key="3">
    <source>
        <dbReference type="ARBA" id="ARBA00022692"/>
    </source>
</evidence>
<organism evidence="8 9">
    <name type="scientific">Hydrogenophilus thermoluteolus</name>
    <name type="common">Pseudomonas hydrogenothermophila</name>
    <dbReference type="NCBI Taxonomy" id="297"/>
    <lineage>
        <taxon>Bacteria</taxon>
        <taxon>Pseudomonadati</taxon>
        <taxon>Pseudomonadota</taxon>
        <taxon>Hydrogenophilia</taxon>
        <taxon>Hydrogenophilales</taxon>
        <taxon>Hydrogenophilaceae</taxon>
        <taxon>Hydrogenophilus</taxon>
    </lineage>
</organism>
<dbReference type="PANTHER" id="PTHR32322">
    <property type="entry name" value="INNER MEMBRANE TRANSPORTER"/>
    <property type="match status" value="1"/>
</dbReference>
<dbReference type="SUPFAM" id="SSF103481">
    <property type="entry name" value="Multidrug resistance efflux transporter EmrE"/>
    <property type="match status" value="2"/>
</dbReference>
<evidence type="ECO:0000256" key="2">
    <source>
        <dbReference type="ARBA" id="ARBA00007362"/>
    </source>
</evidence>
<keyword evidence="5 6" id="KW-0472">Membrane</keyword>
<dbReference type="GO" id="GO:0016020">
    <property type="term" value="C:membrane"/>
    <property type="evidence" value="ECO:0007669"/>
    <property type="project" value="UniProtKB-SubCell"/>
</dbReference>
<comment type="subcellular location">
    <subcellularLocation>
        <location evidence="1">Membrane</location>
        <topology evidence="1">Multi-pass membrane protein</topology>
    </subcellularLocation>
</comment>
<feature type="transmembrane region" description="Helical" evidence="6">
    <location>
        <begin position="316"/>
        <end position="333"/>
    </location>
</feature>
<evidence type="ECO:0000256" key="6">
    <source>
        <dbReference type="SAM" id="Phobius"/>
    </source>
</evidence>
<gene>
    <name evidence="8" type="ORF">HPTL_0268</name>
</gene>
<evidence type="ECO:0000313" key="8">
    <source>
        <dbReference type="EMBL" id="BBD76538.1"/>
    </source>
</evidence>
<evidence type="ECO:0000256" key="5">
    <source>
        <dbReference type="ARBA" id="ARBA00023136"/>
    </source>
</evidence>
<protein>
    <recommendedName>
        <fullName evidence="7">EamA domain-containing protein</fullName>
    </recommendedName>
</protein>